<sequence>MSDAEHMSRKELLQPNRMEKQLYSFVDHAYRKKSLYMSAGIALVVLILGIWGGWKYVQNERINQANLYHLARGQLNNPTLSAEERLNQGITALQEFAKSESGSALSVLALMESGEAYTRQSKIDESIAVFQQVIAHPEATQFLQNSARLSLAALFEQQQQWVEAEMMLESINIAAWDDVRWRALARIAIAKGELDKAKKLLEQLLEKAPDSVFRQETETLLLTL</sequence>
<dbReference type="InterPro" id="IPR019734">
    <property type="entry name" value="TPR_rpt"/>
</dbReference>
<keyword evidence="1" id="KW-0812">Transmembrane</keyword>
<accession>A0A381QFJ9</accession>
<feature type="domain" description="Ancillary SecYEG translocon subunit/Cell division coordinator CpoB TPR" evidence="2">
    <location>
        <begin position="38"/>
        <end position="177"/>
    </location>
</feature>
<keyword evidence="1" id="KW-0472">Membrane</keyword>
<feature type="transmembrane region" description="Helical" evidence="1">
    <location>
        <begin position="35"/>
        <end position="54"/>
    </location>
</feature>
<organism evidence="3">
    <name type="scientific">marine metagenome</name>
    <dbReference type="NCBI Taxonomy" id="408172"/>
    <lineage>
        <taxon>unclassified sequences</taxon>
        <taxon>metagenomes</taxon>
        <taxon>ecological metagenomes</taxon>
    </lineage>
</organism>
<dbReference type="Gene3D" id="1.25.40.10">
    <property type="entry name" value="Tetratricopeptide repeat domain"/>
    <property type="match status" value="1"/>
</dbReference>
<dbReference type="EMBL" id="UINC01001328">
    <property type="protein sequence ID" value="SUZ77768.1"/>
    <property type="molecule type" value="Genomic_DNA"/>
</dbReference>
<dbReference type="InterPro" id="IPR011990">
    <property type="entry name" value="TPR-like_helical_dom_sf"/>
</dbReference>
<dbReference type="AlphaFoldDB" id="A0A381QFJ9"/>
<evidence type="ECO:0000259" key="2">
    <source>
        <dbReference type="Pfam" id="PF09976"/>
    </source>
</evidence>
<gene>
    <name evidence="3" type="ORF">METZ01_LOCUS30622</name>
</gene>
<dbReference type="Pfam" id="PF09976">
    <property type="entry name" value="TPR_21"/>
    <property type="match status" value="1"/>
</dbReference>
<keyword evidence="1" id="KW-1133">Transmembrane helix</keyword>
<dbReference type="Pfam" id="PF13174">
    <property type="entry name" value="TPR_6"/>
    <property type="match status" value="1"/>
</dbReference>
<evidence type="ECO:0000256" key="1">
    <source>
        <dbReference type="SAM" id="Phobius"/>
    </source>
</evidence>
<name>A0A381QFJ9_9ZZZZ</name>
<proteinExistence type="predicted"/>
<dbReference type="InterPro" id="IPR018704">
    <property type="entry name" value="SecYEG/CpoB_TPR"/>
</dbReference>
<evidence type="ECO:0000313" key="3">
    <source>
        <dbReference type="EMBL" id="SUZ77768.1"/>
    </source>
</evidence>
<reference evidence="3" key="1">
    <citation type="submission" date="2018-05" db="EMBL/GenBank/DDBJ databases">
        <authorList>
            <person name="Lanie J.A."/>
            <person name="Ng W.-L."/>
            <person name="Kazmierczak K.M."/>
            <person name="Andrzejewski T.M."/>
            <person name="Davidsen T.M."/>
            <person name="Wayne K.J."/>
            <person name="Tettelin H."/>
            <person name="Glass J.I."/>
            <person name="Rusch D."/>
            <person name="Podicherti R."/>
            <person name="Tsui H.-C.T."/>
            <person name="Winkler M.E."/>
        </authorList>
    </citation>
    <scope>NUCLEOTIDE SEQUENCE</scope>
</reference>
<dbReference type="SUPFAM" id="SSF48452">
    <property type="entry name" value="TPR-like"/>
    <property type="match status" value="1"/>
</dbReference>
<protein>
    <recommendedName>
        <fullName evidence="2">Ancillary SecYEG translocon subunit/Cell division coordinator CpoB TPR domain-containing protein</fullName>
    </recommendedName>
</protein>